<evidence type="ECO:0000256" key="4">
    <source>
        <dbReference type="SAM" id="MobiDB-lite"/>
    </source>
</evidence>
<dbReference type="GO" id="GO:0030418">
    <property type="term" value="P:nicotianamine biosynthetic process"/>
    <property type="evidence" value="ECO:0007669"/>
    <property type="project" value="InterPro"/>
</dbReference>
<dbReference type="PROSITE" id="PS51142">
    <property type="entry name" value="NAS"/>
    <property type="match status" value="1"/>
</dbReference>
<name>A0A168PJ02_ABSGL</name>
<dbReference type="PANTHER" id="PTHR32266:SF12">
    <property type="entry name" value="NICOTIANAMINE SYNTHASE 3"/>
    <property type="match status" value="1"/>
</dbReference>
<evidence type="ECO:0000313" key="5">
    <source>
        <dbReference type="EMBL" id="SAM02485.1"/>
    </source>
</evidence>
<comment type="similarity">
    <text evidence="1">Belongs to the nicotianamine synthase (NAS)-like family.</text>
</comment>
<evidence type="ECO:0000256" key="1">
    <source>
        <dbReference type="ARBA" id="ARBA00007009"/>
    </source>
</evidence>
<dbReference type="EMBL" id="LT553855">
    <property type="protein sequence ID" value="SAM02485.1"/>
    <property type="molecule type" value="Genomic_DNA"/>
</dbReference>
<reference evidence="5" key="1">
    <citation type="submission" date="2016-04" db="EMBL/GenBank/DDBJ databases">
        <authorList>
            <person name="Evans L.H."/>
            <person name="Alamgir A."/>
            <person name="Owens N."/>
            <person name="Weber N.D."/>
            <person name="Virtaneva K."/>
            <person name="Barbian K."/>
            <person name="Babar A."/>
            <person name="Rosenke K."/>
        </authorList>
    </citation>
    <scope>NUCLEOTIDE SEQUENCE [LARGE SCALE GENOMIC DNA]</scope>
    <source>
        <strain evidence="5">CBS 101.48</strain>
    </source>
</reference>
<sequence>MVHHLLCESEVDHDYAPTASTKKRTIDGEPKASDSSSTSQTAQTLINEIKHIYQQLAKASPSLHPSEHINALFTKLVQICILPVDDKALQQVLNSPIIRHLQPHLRQLCSRGEYLMESAWSHSYIATPPPSVIPSIDDPTWTRQVSQQLTKFTYYSNYVDLTRLECHALLAVGAQLERIAWIGSGPLPLSSMEMMLQHHTTIRRIDNIDIDAEAISVSTRLNNHLPWPTSVRSRFHYHATNALTYPDYHQADVICLGALVGEDDGKLEVIQHIAKGMRPGAWLLIRSAHGLRQLLYPALVPSVHLHPCSKLAGLVEVVLELHPHNDVVNSVLIARRLG</sequence>
<gene>
    <name evidence="5" type="primary">ABSGL_08278.1 scaffold 9741</name>
</gene>
<proteinExistence type="inferred from homology"/>
<accession>A0A168PJ02</accession>
<dbReference type="InParanoid" id="A0A168PJ02"/>
<dbReference type="Pfam" id="PF03059">
    <property type="entry name" value="NAS"/>
    <property type="match status" value="1"/>
</dbReference>
<evidence type="ECO:0000256" key="2">
    <source>
        <dbReference type="ARBA" id="ARBA00022679"/>
    </source>
</evidence>
<dbReference type="Proteomes" id="UP000078561">
    <property type="component" value="Unassembled WGS sequence"/>
</dbReference>
<protein>
    <recommendedName>
        <fullName evidence="7">Nicotianamine synthase</fullName>
    </recommendedName>
</protein>
<evidence type="ECO:0000313" key="6">
    <source>
        <dbReference type="Proteomes" id="UP000078561"/>
    </source>
</evidence>
<dbReference type="PANTHER" id="PTHR32266">
    <property type="entry name" value="NICOTIANAMINE SYNTHASE 3"/>
    <property type="match status" value="1"/>
</dbReference>
<keyword evidence="3" id="KW-0949">S-adenosyl-L-methionine</keyword>
<dbReference type="InterPro" id="IPR029063">
    <property type="entry name" value="SAM-dependent_MTases_sf"/>
</dbReference>
<dbReference type="OMA" id="NIDMSPT"/>
<dbReference type="AlphaFoldDB" id="A0A168PJ02"/>
<evidence type="ECO:0000256" key="3">
    <source>
        <dbReference type="ARBA" id="ARBA00022691"/>
    </source>
</evidence>
<dbReference type="SUPFAM" id="SSF53335">
    <property type="entry name" value="S-adenosyl-L-methionine-dependent methyltransferases"/>
    <property type="match status" value="1"/>
</dbReference>
<keyword evidence="6" id="KW-1185">Reference proteome</keyword>
<evidence type="ECO:0008006" key="7">
    <source>
        <dbReference type="Google" id="ProtNLM"/>
    </source>
</evidence>
<dbReference type="InterPro" id="IPR004298">
    <property type="entry name" value="Nicotian_synth"/>
</dbReference>
<feature type="region of interest" description="Disordered" evidence="4">
    <location>
        <begin position="18"/>
        <end position="41"/>
    </location>
</feature>
<dbReference type="Gene3D" id="3.40.50.150">
    <property type="entry name" value="Vaccinia Virus protein VP39"/>
    <property type="match status" value="1"/>
</dbReference>
<keyword evidence="2" id="KW-0808">Transferase</keyword>
<organism evidence="5">
    <name type="scientific">Absidia glauca</name>
    <name type="common">Pin mould</name>
    <dbReference type="NCBI Taxonomy" id="4829"/>
    <lineage>
        <taxon>Eukaryota</taxon>
        <taxon>Fungi</taxon>
        <taxon>Fungi incertae sedis</taxon>
        <taxon>Mucoromycota</taxon>
        <taxon>Mucoromycotina</taxon>
        <taxon>Mucoromycetes</taxon>
        <taxon>Mucorales</taxon>
        <taxon>Cunninghamellaceae</taxon>
        <taxon>Absidia</taxon>
    </lineage>
</organism>
<dbReference type="OrthoDB" id="1858069at2759"/>
<dbReference type="STRING" id="4829.A0A168PJ02"/>
<dbReference type="GO" id="GO:0030410">
    <property type="term" value="F:nicotianamine synthase activity"/>
    <property type="evidence" value="ECO:0007669"/>
    <property type="project" value="InterPro"/>
</dbReference>